<organism evidence="2 3">
    <name type="scientific">Serpentinimonas maccroryi</name>
    <dbReference type="NCBI Taxonomy" id="1458426"/>
    <lineage>
        <taxon>Bacteria</taxon>
        <taxon>Pseudomonadati</taxon>
        <taxon>Pseudomonadota</taxon>
        <taxon>Betaproteobacteria</taxon>
        <taxon>Burkholderiales</taxon>
        <taxon>Comamonadaceae</taxon>
        <taxon>Serpentinimonas</taxon>
    </lineage>
</organism>
<dbReference type="Proteomes" id="UP000066014">
    <property type="component" value="Chromosome"/>
</dbReference>
<reference evidence="2 3" key="1">
    <citation type="journal article" date="2014" name="Nat. Commun.">
        <title>Physiological and genomic features of highly alkaliphilic hydrogen-utilizing Betaproteobacteria from a continental serpentinizing site.</title>
        <authorList>
            <person name="Suzuki S."/>
            <person name="Kuenen J.G."/>
            <person name="Schipper K."/>
            <person name="van der Velde S."/>
            <person name="Ishii S."/>
            <person name="Wu A."/>
            <person name="Sorokin D.Y."/>
            <person name="Tenney A."/>
            <person name="Meng X.Y."/>
            <person name="Morrill P.L."/>
            <person name="Kamagata Y."/>
            <person name="Muyzer G."/>
            <person name="Nealson K.H."/>
        </authorList>
    </citation>
    <scope>NUCLEOTIDE SEQUENCE [LARGE SCALE GENOMIC DNA]</scope>
    <source>
        <strain evidence="2 3">B1</strain>
    </source>
</reference>
<keyword evidence="1" id="KW-0812">Transmembrane</keyword>
<protein>
    <submittedName>
        <fullName evidence="2">Mannosyltransferase OCH1 and related enzyme</fullName>
    </submittedName>
</protein>
<feature type="transmembrane region" description="Helical" evidence="1">
    <location>
        <begin position="6"/>
        <end position="29"/>
    </location>
</feature>
<feature type="transmembrane region" description="Helical" evidence="1">
    <location>
        <begin position="41"/>
        <end position="60"/>
    </location>
</feature>
<keyword evidence="2" id="KW-0328">Glycosyltransferase</keyword>
<dbReference type="KEGG" id="cbab:SMCB_1421"/>
<dbReference type="OrthoDB" id="8563484at2"/>
<dbReference type="RefSeq" id="WP_045535924.1">
    <property type="nucleotide sequence ID" value="NZ_AP014569.1"/>
</dbReference>
<dbReference type="EMBL" id="AP014569">
    <property type="protein sequence ID" value="BAO83649.1"/>
    <property type="molecule type" value="Genomic_DNA"/>
</dbReference>
<proteinExistence type="predicted"/>
<evidence type="ECO:0000313" key="2">
    <source>
        <dbReference type="EMBL" id="BAO83649.1"/>
    </source>
</evidence>
<dbReference type="AlphaFoldDB" id="A0A060NXM2"/>
<dbReference type="HOGENOM" id="CLU_179105_0_0_4"/>
<dbReference type="GO" id="GO:0016757">
    <property type="term" value="F:glycosyltransferase activity"/>
    <property type="evidence" value="ECO:0007669"/>
    <property type="project" value="UniProtKB-KW"/>
</dbReference>
<keyword evidence="3" id="KW-1185">Reference proteome</keyword>
<sequence length="102" mass="11619">MLLLASALKLIAELALLALLGRWLLAAWLRRLAPQALESNLFLWLLDTLCRPFVTAAGWLAPRWVLREHWPLLAFCLLLGLWLAATWLKLQACLEVGMDQCR</sequence>
<evidence type="ECO:0000313" key="3">
    <source>
        <dbReference type="Proteomes" id="UP000066014"/>
    </source>
</evidence>
<gene>
    <name evidence="2" type="ORF">SMCB_1421</name>
</gene>
<evidence type="ECO:0000256" key="1">
    <source>
        <dbReference type="SAM" id="Phobius"/>
    </source>
</evidence>
<dbReference type="STRING" id="1458426.SMCB_1421"/>
<keyword evidence="1" id="KW-0472">Membrane</keyword>
<accession>A0A060NXM2</accession>
<keyword evidence="1" id="KW-1133">Transmembrane helix</keyword>
<keyword evidence="2" id="KW-0808">Transferase</keyword>
<feature type="transmembrane region" description="Helical" evidence="1">
    <location>
        <begin position="72"/>
        <end position="90"/>
    </location>
</feature>
<name>A0A060NXM2_9BURK</name>